<dbReference type="PANTHER" id="PTHR13976">
    <property type="entry name" value="HETEROGENEOUS NUCLEAR RIBONUCLEOPROTEIN-RELATED"/>
    <property type="match status" value="1"/>
</dbReference>
<organism evidence="6 7">
    <name type="scientific">Amphimedon queenslandica</name>
    <name type="common">Sponge</name>
    <dbReference type="NCBI Taxonomy" id="400682"/>
    <lineage>
        <taxon>Eukaryota</taxon>
        <taxon>Metazoa</taxon>
        <taxon>Porifera</taxon>
        <taxon>Demospongiae</taxon>
        <taxon>Heteroscleromorpha</taxon>
        <taxon>Haplosclerida</taxon>
        <taxon>Niphatidae</taxon>
        <taxon>Amphimedon</taxon>
    </lineage>
</organism>
<sequence length="559" mass="61710">MASNGEQSMFYAVVVTGSPRETTEGDVRKFFEEIAVKEVKFQTDERGWRTGNSIYVQLETSKDFELACTRDGQLLLSQKVGVLMISKADYERSTGSTGRGATYNNGAYNQGAEGGVKIEHETPPTEPRPLVESYFVRLRGLPYSAMASDILDFLKDVQVKDGEKGVHFSFGSDGRVSGEAYVEVCSGGDVERALRHDRDHLGGRYIEVFRASQNQFEYECHPMKGPGVGGRAGGVVRLRGLPYGSTEDNIRDFFQGIAISHITMQLNESGRETGEAFVELFHEEDVDRALDRHKKVLGHRYIEVFRTTRSDIKPVADRWAKYSRPAPYPGGGGGGGGGGRRYDSDPYHRGAGYKFGGRGGGWSDYGSEREYYGHSRYSGAGRDMMRPTYSSDPNGGHCVRMRGLPYSASEREIFDFFSPLVPFRVTLEKDTYGRASGEGEVEFCTHEDAVNAMKKDRGHIGSRYVELFLHSSPGSNTSNSMGAAQYSYAYQPAYPVQDGQSAPTTAPYHTSAYPTAYYVATPTVPPPAPPGATYQSYPQGPLPTQQLQPHQPTARPSWQ</sequence>
<evidence type="ECO:0000313" key="7">
    <source>
        <dbReference type="Proteomes" id="UP000007879"/>
    </source>
</evidence>
<dbReference type="InterPro" id="IPR000504">
    <property type="entry name" value="RRM_dom"/>
</dbReference>
<keyword evidence="1" id="KW-0677">Repeat</keyword>
<evidence type="ECO:0000256" key="2">
    <source>
        <dbReference type="ARBA" id="ARBA00022884"/>
    </source>
</evidence>
<keyword evidence="7" id="KW-1185">Reference proteome</keyword>
<dbReference type="InterPro" id="IPR035979">
    <property type="entry name" value="RBD_domain_sf"/>
</dbReference>
<dbReference type="Gene3D" id="3.30.70.330">
    <property type="match status" value="4"/>
</dbReference>
<dbReference type="InterPro" id="IPR050666">
    <property type="entry name" value="ESRP"/>
</dbReference>
<dbReference type="PROSITE" id="PS50102">
    <property type="entry name" value="RRM"/>
    <property type="match status" value="2"/>
</dbReference>
<dbReference type="AlphaFoldDB" id="A0AAN0JH77"/>
<dbReference type="SMART" id="SM00360">
    <property type="entry name" value="RRM"/>
    <property type="match status" value="4"/>
</dbReference>
<feature type="compositionally biased region" description="Low complexity" evidence="4">
    <location>
        <begin position="531"/>
        <end position="553"/>
    </location>
</feature>
<dbReference type="GeneID" id="100638180"/>
<evidence type="ECO:0000256" key="3">
    <source>
        <dbReference type="PROSITE-ProRule" id="PRU00176"/>
    </source>
</evidence>
<reference evidence="7" key="1">
    <citation type="journal article" date="2010" name="Nature">
        <title>The Amphimedon queenslandica genome and the evolution of animal complexity.</title>
        <authorList>
            <person name="Srivastava M."/>
            <person name="Simakov O."/>
            <person name="Chapman J."/>
            <person name="Fahey B."/>
            <person name="Gauthier M.E."/>
            <person name="Mitros T."/>
            <person name="Richards G.S."/>
            <person name="Conaco C."/>
            <person name="Dacre M."/>
            <person name="Hellsten U."/>
            <person name="Larroux C."/>
            <person name="Putnam N.H."/>
            <person name="Stanke M."/>
            <person name="Adamska M."/>
            <person name="Darling A."/>
            <person name="Degnan S.M."/>
            <person name="Oakley T.H."/>
            <person name="Plachetzki D.C."/>
            <person name="Zhai Y."/>
            <person name="Adamski M."/>
            <person name="Calcino A."/>
            <person name="Cummins S.F."/>
            <person name="Goodstein D.M."/>
            <person name="Harris C."/>
            <person name="Jackson D.J."/>
            <person name="Leys S.P."/>
            <person name="Shu S."/>
            <person name="Woodcroft B.J."/>
            <person name="Vervoort M."/>
            <person name="Kosik K.S."/>
            <person name="Manning G."/>
            <person name="Degnan B.M."/>
            <person name="Rokhsar D.S."/>
        </authorList>
    </citation>
    <scope>NUCLEOTIDE SEQUENCE [LARGE SCALE GENOMIC DNA]</scope>
</reference>
<name>A0AAN0JH77_AMPQE</name>
<accession>A0AAN0JH77</accession>
<dbReference type="SUPFAM" id="SSF54928">
    <property type="entry name" value="RNA-binding domain, RBD"/>
    <property type="match status" value="4"/>
</dbReference>
<proteinExistence type="predicted"/>
<protein>
    <recommendedName>
        <fullName evidence="5">RRM domain-containing protein</fullName>
    </recommendedName>
</protein>
<dbReference type="Pfam" id="PF00076">
    <property type="entry name" value="RRM_1"/>
    <property type="match status" value="2"/>
</dbReference>
<evidence type="ECO:0000313" key="6">
    <source>
        <dbReference type="EnsemblMetazoa" id="XP_019856018.1"/>
    </source>
</evidence>
<feature type="region of interest" description="Disordered" evidence="4">
    <location>
        <begin position="521"/>
        <end position="559"/>
    </location>
</feature>
<evidence type="ECO:0000259" key="5">
    <source>
        <dbReference type="PROSITE" id="PS50102"/>
    </source>
</evidence>
<feature type="domain" description="RRM" evidence="5">
    <location>
        <begin position="397"/>
        <end position="472"/>
    </location>
</feature>
<dbReference type="RefSeq" id="XP_019856018.1">
    <property type="nucleotide sequence ID" value="XM_020000459.1"/>
</dbReference>
<dbReference type="EnsemblMetazoa" id="XM_020000459.1">
    <property type="protein sequence ID" value="XP_019856018.1"/>
    <property type="gene ID" value="LOC100638180"/>
</dbReference>
<feature type="region of interest" description="Disordered" evidence="4">
    <location>
        <begin position="324"/>
        <end position="343"/>
    </location>
</feature>
<evidence type="ECO:0000256" key="1">
    <source>
        <dbReference type="ARBA" id="ARBA00022737"/>
    </source>
</evidence>
<feature type="compositionally biased region" description="Gly residues" evidence="4">
    <location>
        <begin position="329"/>
        <end position="339"/>
    </location>
</feature>
<dbReference type="Proteomes" id="UP000007879">
    <property type="component" value="Unassembled WGS sequence"/>
</dbReference>
<dbReference type="GO" id="GO:0003723">
    <property type="term" value="F:RNA binding"/>
    <property type="evidence" value="ECO:0007669"/>
    <property type="project" value="UniProtKB-UniRule"/>
</dbReference>
<reference evidence="6" key="2">
    <citation type="submission" date="2024-06" db="UniProtKB">
        <authorList>
            <consortium name="EnsemblMetazoa"/>
        </authorList>
    </citation>
    <scope>IDENTIFICATION</scope>
</reference>
<evidence type="ECO:0000256" key="4">
    <source>
        <dbReference type="SAM" id="MobiDB-lite"/>
    </source>
</evidence>
<keyword evidence="2 3" id="KW-0694">RNA-binding</keyword>
<dbReference type="InterPro" id="IPR012677">
    <property type="entry name" value="Nucleotide-bd_a/b_plait_sf"/>
</dbReference>
<feature type="domain" description="RRM" evidence="5">
    <location>
        <begin position="234"/>
        <end position="309"/>
    </location>
</feature>